<feature type="region of interest" description="Disordered" evidence="1">
    <location>
        <begin position="98"/>
        <end position="126"/>
    </location>
</feature>
<protein>
    <submittedName>
        <fullName evidence="2">Uncharacterized protein</fullName>
    </submittedName>
</protein>
<dbReference type="Proteomes" id="UP000499080">
    <property type="component" value="Unassembled WGS sequence"/>
</dbReference>
<dbReference type="EMBL" id="BGPR01238634">
    <property type="protein sequence ID" value="GBM01810.1"/>
    <property type="molecule type" value="Genomic_DNA"/>
</dbReference>
<dbReference type="AlphaFoldDB" id="A0A4Y2CC41"/>
<keyword evidence="3" id="KW-1185">Reference proteome</keyword>
<evidence type="ECO:0000313" key="3">
    <source>
        <dbReference type="Proteomes" id="UP000499080"/>
    </source>
</evidence>
<name>A0A4Y2CC41_ARAVE</name>
<comment type="caution">
    <text evidence="2">The sequence shown here is derived from an EMBL/GenBank/DDBJ whole genome shotgun (WGS) entry which is preliminary data.</text>
</comment>
<accession>A0A4Y2CC41</accession>
<evidence type="ECO:0000256" key="1">
    <source>
        <dbReference type="SAM" id="MobiDB-lite"/>
    </source>
</evidence>
<sequence length="126" mass="14285">MTFPATTTRWFFISILDQKEDHPALPNHLGMNDRPPQQIVRHCGSCIIAPITIGSCINPKFYRGTICHRKWARGATPTLLCHRVDESLLIYTAVSLPRNRGVPPMDQTYSPDPKTLTLPPRRHSAR</sequence>
<gene>
    <name evidence="2" type="ORF">AVEN_95925_1</name>
</gene>
<reference evidence="2 3" key="1">
    <citation type="journal article" date="2019" name="Sci. Rep.">
        <title>Orb-weaving spider Araneus ventricosus genome elucidates the spidroin gene catalogue.</title>
        <authorList>
            <person name="Kono N."/>
            <person name="Nakamura H."/>
            <person name="Ohtoshi R."/>
            <person name="Moran D.A.P."/>
            <person name="Shinohara A."/>
            <person name="Yoshida Y."/>
            <person name="Fujiwara M."/>
            <person name="Mori M."/>
            <person name="Tomita M."/>
            <person name="Arakawa K."/>
        </authorList>
    </citation>
    <scope>NUCLEOTIDE SEQUENCE [LARGE SCALE GENOMIC DNA]</scope>
</reference>
<evidence type="ECO:0000313" key="2">
    <source>
        <dbReference type="EMBL" id="GBM01810.1"/>
    </source>
</evidence>
<proteinExistence type="predicted"/>
<organism evidence="2 3">
    <name type="scientific">Araneus ventricosus</name>
    <name type="common">Orbweaver spider</name>
    <name type="synonym">Epeira ventricosa</name>
    <dbReference type="NCBI Taxonomy" id="182803"/>
    <lineage>
        <taxon>Eukaryota</taxon>
        <taxon>Metazoa</taxon>
        <taxon>Ecdysozoa</taxon>
        <taxon>Arthropoda</taxon>
        <taxon>Chelicerata</taxon>
        <taxon>Arachnida</taxon>
        <taxon>Araneae</taxon>
        <taxon>Araneomorphae</taxon>
        <taxon>Entelegynae</taxon>
        <taxon>Araneoidea</taxon>
        <taxon>Araneidae</taxon>
        <taxon>Araneus</taxon>
    </lineage>
</organism>